<dbReference type="Proteomes" id="UP000036367">
    <property type="component" value="Unassembled WGS sequence"/>
</dbReference>
<proteinExistence type="predicted"/>
<name>A0A0J1BB73_RHOIS</name>
<evidence type="ECO:0000313" key="2">
    <source>
        <dbReference type="Proteomes" id="UP000036367"/>
    </source>
</evidence>
<dbReference type="PATRIC" id="fig|595434.4.peg.3991"/>
<accession>A0A0J1BB73</accession>
<keyword evidence="2" id="KW-1185">Reference proteome</keyword>
<dbReference type="EMBL" id="LECT01000031">
    <property type="protein sequence ID" value="KLU03803.1"/>
    <property type="molecule type" value="Genomic_DNA"/>
</dbReference>
<dbReference type="AlphaFoldDB" id="A0A0J1BB73"/>
<evidence type="ECO:0000313" key="1">
    <source>
        <dbReference type="EMBL" id="KLU03803.1"/>
    </source>
</evidence>
<comment type="caution">
    <text evidence="1">The sequence shown here is derived from an EMBL/GenBank/DDBJ whole genome shotgun (WGS) entry which is preliminary data.</text>
</comment>
<gene>
    <name evidence="1" type="ORF">RISK_004210</name>
</gene>
<reference evidence="1" key="1">
    <citation type="submission" date="2015-05" db="EMBL/GenBank/DDBJ databases">
        <title>Permanent draft genome of Rhodopirellula islandicus K833.</title>
        <authorList>
            <person name="Kizina J."/>
            <person name="Richter M."/>
            <person name="Glockner F.O."/>
            <person name="Harder J."/>
        </authorList>
    </citation>
    <scope>NUCLEOTIDE SEQUENCE [LARGE SCALE GENOMIC DNA]</scope>
    <source>
        <strain evidence="1">K833</strain>
    </source>
</reference>
<dbReference type="STRING" id="595434.RISK_004210"/>
<sequence>MPTWDAFEWARLLALAVAQSNLGSLLSERGSWYTSRYPMVVRFPLCANLSR</sequence>
<organism evidence="1 2">
    <name type="scientific">Rhodopirellula islandica</name>
    <dbReference type="NCBI Taxonomy" id="595434"/>
    <lineage>
        <taxon>Bacteria</taxon>
        <taxon>Pseudomonadati</taxon>
        <taxon>Planctomycetota</taxon>
        <taxon>Planctomycetia</taxon>
        <taxon>Pirellulales</taxon>
        <taxon>Pirellulaceae</taxon>
        <taxon>Rhodopirellula</taxon>
    </lineage>
</organism>
<protein>
    <submittedName>
        <fullName evidence="1">Uncharacterized protein</fullName>
    </submittedName>
</protein>